<keyword evidence="2" id="KW-1185">Reference proteome</keyword>
<gene>
    <name evidence="1" type="ORF">GCM10025869_08280</name>
</gene>
<protein>
    <recommendedName>
        <fullName evidence="3">Signal transduction histidine kinase subgroup 3 dimerisation and phosphoacceptor domain-containing protein</fullName>
    </recommendedName>
</protein>
<reference evidence="2" key="1">
    <citation type="journal article" date="2019" name="Int. J. Syst. Evol. Microbiol.">
        <title>The Global Catalogue of Microorganisms (GCM) 10K type strain sequencing project: providing services to taxonomists for standard genome sequencing and annotation.</title>
        <authorList>
            <consortium name="The Broad Institute Genomics Platform"/>
            <consortium name="The Broad Institute Genome Sequencing Center for Infectious Disease"/>
            <person name="Wu L."/>
            <person name="Ma J."/>
        </authorList>
    </citation>
    <scope>NUCLEOTIDE SEQUENCE [LARGE SCALE GENOMIC DNA]</scope>
    <source>
        <strain evidence="2">NBRC 108755</strain>
    </source>
</reference>
<sequence>MRRLLRWREQTSELRRTEVERIRSRVRSELHDERLALVESEVGPFLRGVLDAGELTSDDAERARTLGDALRRALVEEADGVWLGDVVSELHDADGLVTHMDDTQRAVVDAACASLAHRRTVAIVQRAAGRAHFSLHWSRGGRGRLGPELQALLRIVFPGARVHLGARRLEFEFDVV</sequence>
<organism evidence="1 2">
    <name type="scientific">Homoserinibacter gongjuensis</name>
    <dbReference type="NCBI Taxonomy" id="1162968"/>
    <lineage>
        <taxon>Bacteria</taxon>
        <taxon>Bacillati</taxon>
        <taxon>Actinomycetota</taxon>
        <taxon>Actinomycetes</taxon>
        <taxon>Micrococcales</taxon>
        <taxon>Microbacteriaceae</taxon>
        <taxon>Homoserinibacter</taxon>
    </lineage>
</organism>
<evidence type="ECO:0000313" key="2">
    <source>
        <dbReference type="Proteomes" id="UP001157069"/>
    </source>
</evidence>
<dbReference type="EMBL" id="BSVA01000001">
    <property type="protein sequence ID" value="GMA90299.1"/>
    <property type="molecule type" value="Genomic_DNA"/>
</dbReference>
<name>A0ABQ6JQT4_9MICO</name>
<dbReference type="Proteomes" id="UP001157069">
    <property type="component" value="Unassembled WGS sequence"/>
</dbReference>
<proteinExistence type="predicted"/>
<evidence type="ECO:0000313" key="1">
    <source>
        <dbReference type="EMBL" id="GMA90299.1"/>
    </source>
</evidence>
<comment type="caution">
    <text evidence="1">The sequence shown here is derived from an EMBL/GenBank/DDBJ whole genome shotgun (WGS) entry which is preliminary data.</text>
</comment>
<accession>A0ABQ6JQT4</accession>
<evidence type="ECO:0008006" key="3">
    <source>
        <dbReference type="Google" id="ProtNLM"/>
    </source>
</evidence>